<dbReference type="PANTHER" id="PTHR36766">
    <property type="entry name" value="PLANT BROAD-SPECTRUM MILDEW RESISTANCE PROTEIN RPW8"/>
    <property type="match status" value="1"/>
</dbReference>
<feature type="domain" description="NB-ARC" evidence="8">
    <location>
        <begin position="199"/>
        <end position="371"/>
    </location>
</feature>
<dbReference type="InterPro" id="IPR036388">
    <property type="entry name" value="WH-like_DNA-bd_sf"/>
</dbReference>
<dbReference type="AlphaFoldDB" id="A0AAQ3JRZ6"/>
<evidence type="ECO:0000256" key="6">
    <source>
        <dbReference type="ARBA" id="ARBA00022840"/>
    </source>
</evidence>
<evidence type="ECO:0000259" key="9">
    <source>
        <dbReference type="Pfam" id="PF18052"/>
    </source>
</evidence>
<reference evidence="12 13" key="1">
    <citation type="submission" date="2023-10" db="EMBL/GenBank/DDBJ databases">
        <title>Chromosome-scale genome assembly provides insights into flower coloration mechanisms of Canna indica.</title>
        <authorList>
            <person name="Li C."/>
        </authorList>
    </citation>
    <scope>NUCLEOTIDE SEQUENCE [LARGE SCALE GENOMIC DNA]</scope>
    <source>
        <tissue evidence="12">Flower</tissue>
    </source>
</reference>
<evidence type="ECO:0000313" key="12">
    <source>
        <dbReference type="EMBL" id="WOK93641.1"/>
    </source>
</evidence>
<evidence type="ECO:0000259" key="10">
    <source>
        <dbReference type="Pfam" id="PF23559"/>
    </source>
</evidence>
<dbReference type="InterPro" id="IPR058922">
    <property type="entry name" value="WHD_DRP"/>
</dbReference>
<dbReference type="Pfam" id="PF25019">
    <property type="entry name" value="LRR_R13L1-DRL21"/>
    <property type="match status" value="1"/>
</dbReference>
<dbReference type="Pfam" id="PF23559">
    <property type="entry name" value="WHD_DRP"/>
    <property type="match status" value="1"/>
</dbReference>
<evidence type="ECO:0000256" key="2">
    <source>
        <dbReference type="ARBA" id="ARBA00022614"/>
    </source>
</evidence>
<keyword evidence="5" id="KW-0611">Plant defense</keyword>
<evidence type="ECO:0000259" key="11">
    <source>
        <dbReference type="Pfam" id="PF25019"/>
    </source>
</evidence>
<sequence>MVEWTKLLELFSIVAFASPLVQSLAEKAAEAGLCGLKRAFSSVDAFLSVKADLENLSSTAQRIRSQLNDAEEIRVITDESVRGWLSDLKDVALEIDDLVNEFQTRQNILELERVPLPDGSRKRKRPWDSLPCRTFLLSLRTSRKIKEIQGKFDEIRKKREDFQFREHEAVRRQQDREEEQILPPSGSLSGNPLVLGLDEQKNKILTLLTEGSGGTGVTVIAIVGPGGIGKTSLARLVFYDEQVKRSSFFKIWVGVSSGFTVERVTKEIIEAITGKRSDSLSLDLLQLQLQKLLAERKFLLVLDGLWSENHLYWETLQAPLMNGEVGSSVLITARNQLVLAYMRPSTTIELNGLGSDESWSLFCNYAFKTQDGDPPTNLQQIGRQIVNRCQGSPLAIVFIGGHLYSKRVEEWNNILRDIRDPQDTTHSVLDTLKVSYSYLPLFLKKCFAFCSIFPSGYEFDMEELVRLWVAVGLVKSSYCRTEEYIGYKYFKYLLWRSFFQKSDGCYHDRRQKYKMPGLIHELAESVLAQSVYSHECLRIENDETHFESEKALYACSVSKQFSTFQKIYQHKRLRAFILLSQNLSLTRQVLDDHFHNLSCLRVLDLRKNELSELPDSICNLIHLRYLNLYGTKIKRLPESMCDLYNLLYLEVGDCNSLEELPKGMFKLTNLRYLGLHLDWERYRDNWPDLIGMPPGIGRLTDLQVLSRFSVSSESGLAELRELKLQGEICISKLENVVDARDAQKANLSDKEHIESLMLRWTTSPDTSSQDITVAEEVIEQLSPHSNLKYLWIDKYNGARFPSWLEDDSLNLETLRLSNCERCDKLPPLGMLKKLKYLYLEGLHAVESVDSLFGSSSGFPLLEKLSISNMNNLEKGFEIVQGGMPYLKELVLSECPKLHELPQVPNLLEICNITNCPILLTTPTS</sequence>
<dbReference type="InterPro" id="IPR042197">
    <property type="entry name" value="Apaf_helical"/>
</dbReference>
<evidence type="ECO:0000313" key="13">
    <source>
        <dbReference type="Proteomes" id="UP001327560"/>
    </source>
</evidence>
<evidence type="ECO:0000256" key="7">
    <source>
        <dbReference type="SAM" id="SignalP"/>
    </source>
</evidence>
<dbReference type="GO" id="GO:0005524">
    <property type="term" value="F:ATP binding"/>
    <property type="evidence" value="ECO:0007669"/>
    <property type="project" value="UniProtKB-KW"/>
</dbReference>
<dbReference type="GO" id="GO:0043531">
    <property type="term" value="F:ADP binding"/>
    <property type="evidence" value="ECO:0007669"/>
    <property type="project" value="InterPro"/>
</dbReference>
<dbReference type="Gene3D" id="1.20.5.4130">
    <property type="match status" value="1"/>
</dbReference>
<feature type="signal peptide" evidence="7">
    <location>
        <begin position="1"/>
        <end position="23"/>
    </location>
</feature>
<dbReference type="PRINTS" id="PR00364">
    <property type="entry name" value="DISEASERSIST"/>
</dbReference>
<dbReference type="InterPro" id="IPR001611">
    <property type="entry name" value="Leu-rich_rpt"/>
</dbReference>
<dbReference type="Gene3D" id="3.40.50.300">
    <property type="entry name" value="P-loop containing nucleotide triphosphate hydrolases"/>
    <property type="match status" value="1"/>
</dbReference>
<accession>A0AAQ3JRZ6</accession>
<dbReference type="Proteomes" id="UP001327560">
    <property type="component" value="Chromosome 1"/>
</dbReference>
<keyword evidence="13" id="KW-1185">Reference proteome</keyword>
<dbReference type="EMBL" id="CP136890">
    <property type="protein sequence ID" value="WOK93641.1"/>
    <property type="molecule type" value="Genomic_DNA"/>
</dbReference>
<evidence type="ECO:0000256" key="4">
    <source>
        <dbReference type="ARBA" id="ARBA00022741"/>
    </source>
</evidence>
<dbReference type="PANTHER" id="PTHR36766:SF40">
    <property type="entry name" value="DISEASE RESISTANCE PROTEIN RGA3"/>
    <property type="match status" value="1"/>
</dbReference>
<evidence type="ECO:0000256" key="1">
    <source>
        <dbReference type="ARBA" id="ARBA00008894"/>
    </source>
</evidence>
<name>A0AAQ3JRZ6_9LILI</name>
<feature type="chain" id="PRO_5042907012" evidence="7">
    <location>
        <begin position="24"/>
        <end position="924"/>
    </location>
</feature>
<dbReference type="Pfam" id="PF18052">
    <property type="entry name" value="Rx_N"/>
    <property type="match status" value="1"/>
</dbReference>
<dbReference type="SUPFAM" id="SSF52540">
    <property type="entry name" value="P-loop containing nucleoside triphosphate hydrolases"/>
    <property type="match status" value="1"/>
</dbReference>
<organism evidence="12 13">
    <name type="scientific">Canna indica</name>
    <name type="common">Indian-shot</name>
    <dbReference type="NCBI Taxonomy" id="4628"/>
    <lineage>
        <taxon>Eukaryota</taxon>
        <taxon>Viridiplantae</taxon>
        <taxon>Streptophyta</taxon>
        <taxon>Embryophyta</taxon>
        <taxon>Tracheophyta</taxon>
        <taxon>Spermatophyta</taxon>
        <taxon>Magnoliopsida</taxon>
        <taxon>Liliopsida</taxon>
        <taxon>Zingiberales</taxon>
        <taxon>Cannaceae</taxon>
        <taxon>Canna</taxon>
    </lineage>
</organism>
<dbReference type="GO" id="GO:0051707">
    <property type="term" value="P:response to other organism"/>
    <property type="evidence" value="ECO:0007669"/>
    <property type="project" value="UniProtKB-ARBA"/>
</dbReference>
<dbReference type="InterPro" id="IPR041118">
    <property type="entry name" value="Rx_N"/>
</dbReference>
<dbReference type="InterPro" id="IPR002182">
    <property type="entry name" value="NB-ARC"/>
</dbReference>
<gene>
    <name evidence="12" type="ORF">Cni_G02341</name>
</gene>
<keyword evidence="4" id="KW-0547">Nucleotide-binding</keyword>
<dbReference type="PROSITE" id="PS51450">
    <property type="entry name" value="LRR"/>
    <property type="match status" value="1"/>
</dbReference>
<dbReference type="InterPro" id="IPR056789">
    <property type="entry name" value="LRR_R13L1-DRL21"/>
</dbReference>
<evidence type="ECO:0000256" key="5">
    <source>
        <dbReference type="ARBA" id="ARBA00022821"/>
    </source>
</evidence>
<proteinExistence type="inferred from homology"/>
<feature type="domain" description="R13L1/DRL21-like LRR repeat region" evidence="11">
    <location>
        <begin position="716"/>
        <end position="841"/>
    </location>
</feature>
<dbReference type="SUPFAM" id="SSF52058">
    <property type="entry name" value="L domain-like"/>
    <property type="match status" value="1"/>
</dbReference>
<keyword evidence="2" id="KW-0433">Leucine-rich repeat</keyword>
<dbReference type="InterPro" id="IPR027417">
    <property type="entry name" value="P-loop_NTPase"/>
</dbReference>
<dbReference type="InterPro" id="IPR003591">
    <property type="entry name" value="Leu-rich_rpt_typical-subtyp"/>
</dbReference>
<dbReference type="Pfam" id="PF00931">
    <property type="entry name" value="NB-ARC"/>
    <property type="match status" value="1"/>
</dbReference>
<feature type="domain" description="Disease resistance protein winged helix" evidence="10">
    <location>
        <begin position="452"/>
        <end position="523"/>
    </location>
</feature>
<dbReference type="GO" id="GO:0006952">
    <property type="term" value="P:defense response"/>
    <property type="evidence" value="ECO:0007669"/>
    <property type="project" value="UniProtKB-KW"/>
</dbReference>
<dbReference type="Gene3D" id="1.10.8.430">
    <property type="entry name" value="Helical domain of apoptotic protease-activating factors"/>
    <property type="match status" value="1"/>
</dbReference>
<dbReference type="SMART" id="SM00369">
    <property type="entry name" value="LRR_TYP"/>
    <property type="match status" value="2"/>
</dbReference>
<evidence type="ECO:0000259" key="8">
    <source>
        <dbReference type="Pfam" id="PF00931"/>
    </source>
</evidence>
<dbReference type="Gene3D" id="1.10.10.10">
    <property type="entry name" value="Winged helix-like DNA-binding domain superfamily/Winged helix DNA-binding domain"/>
    <property type="match status" value="1"/>
</dbReference>
<evidence type="ECO:0000256" key="3">
    <source>
        <dbReference type="ARBA" id="ARBA00022737"/>
    </source>
</evidence>
<comment type="similarity">
    <text evidence="1">Belongs to the disease resistance NB-LRR family.</text>
</comment>
<keyword evidence="6" id="KW-0067">ATP-binding</keyword>
<keyword evidence="3" id="KW-0677">Repeat</keyword>
<protein>
    <submittedName>
        <fullName evidence="12">Uncharacterized protein</fullName>
    </submittedName>
</protein>
<keyword evidence="7" id="KW-0732">Signal</keyword>
<dbReference type="Gene3D" id="3.80.10.10">
    <property type="entry name" value="Ribonuclease Inhibitor"/>
    <property type="match status" value="2"/>
</dbReference>
<feature type="domain" description="Disease resistance N-terminal" evidence="9">
    <location>
        <begin position="18"/>
        <end position="109"/>
    </location>
</feature>
<dbReference type="InterPro" id="IPR032675">
    <property type="entry name" value="LRR_dom_sf"/>
</dbReference>